<dbReference type="AlphaFoldDB" id="A0A3M7MD84"/>
<sequence length="344" mass="36056">MHLDATNTQFAYWEKQVGIALNTKLPYVLREMSSVGPIGMPGVSDVFGASLWTLNFFLYAASIGISSVQMHMTDNSNASAWQPIPMYGHQTSFVRPQYYAHAAVAQIIGNGNGTTQISALKTSNVGASYDGRIRAYAVYANDKLQSVTLINAKEANASASNKGSFTFNLNLGSDNANKDVFISYLTADGADSQTGVTWNGMAYDDVTGQASPSQNSVTVATTDGNGKVGVPVRDSQAVVVNIGWQLGVNAVLKPDGSQSKKSSAASRDLGRGGGGVGGCVGGCGDGACGGGGGVDGDVESLSFVFLLSNWRIWSYFFLSFGFTHCPCAHSRSVGFFYGGVAYAL</sequence>
<dbReference type="Proteomes" id="UP000265663">
    <property type="component" value="Unassembled WGS sequence"/>
</dbReference>
<dbReference type="GO" id="GO:0016787">
    <property type="term" value="F:hydrolase activity"/>
    <property type="evidence" value="ECO:0007669"/>
    <property type="project" value="UniProtKB-KW"/>
</dbReference>
<evidence type="ECO:0000259" key="1">
    <source>
        <dbReference type="Pfam" id="PF16862"/>
    </source>
</evidence>
<dbReference type="PANTHER" id="PTHR36183">
    <property type="entry name" value="BETA-GLUCURONIDASE"/>
    <property type="match status" value="1"/>
</dbReference>
<dbReference type="InterPro" id="IPR013780">
    <property type="entry name" value="Glyco_hydro_b"/>
</dbReference>
<reference evidence="2 3" key="1">
    <citation type="journal article" date="2014" name="PLoS ONE">
        <title>De novo Genome Assembly of the Fungal Plant Pathogen Pyrenophora semeniperda.</title>
        <authorList>
            <person name="Soliai M.M."/>
            <person name="Meyer S.E."/>
            <person name="Udall J.A."/>
            <person name="Elzinga D.E."/>
            <person name="Hermansen R.A."/>
            <person name="Bodily P.M."/>
            <person name="Hart A.A."/>
            <person name="Coleman C.E."/>
        </authorList>
    </citation>
    <scope>NUCLEOTIDE SEQUENCE [LARGE SCALE GENOMIC DNA]</scope>
    <source>
        <strain evidence="2 3">CCB06</strain>
        <tissue evidence="2">Mycelium</tissue>
    </source>
</reference>
<feature type="domain" description="Beta-glucuronidase C-terminal" evidence="1">
    <location>
        <begin position="135"/>
        <end position="239"/>
    </location>
</feature>
<evidence type="ECO:0000313" key="3">
    <source>
        <dbReference type="Proteomes" id="UP000265663"/>
    </source>
</evidence>
<keyword evidence="2" id="KW-0378">Hydrolase</keyword>
<dbReference type="InterPro" id="IPR052974">
    <property type="entry name" value="GH79_Enzymes"/>
</dbReference>
<accession>A0A3M7MD84</accession>
<dbReference type="OrthoDB" id="2831684at2759"/>
<dbReference type="Pfam" id="PF16862">
    <property type="entry name" value="Glyco_hydro_79C"/>
    <property type="match status" value="1"/>
</dbReference>
<proteinExistence type="predicted"/>
<dbReference type="EMBL" id="KE747833">
    <property type="protein sequence ID" value="RMZ72455.1"/>
    <property type="molecule type" value="Genomic_DNA"/>
</dbReference>
<evidence type="ECO:0000313" key="2">
    <source>
        <dbReference type="EMBL" id="RMZ72455.1"/>
    </source>
</evidence>
<gene>
    <name evidence="2" type="ORF">GMOD_00007443</name>
</gene>
<dbReference type="Gene3D" id="3.20.20.80">
    <property type="entry name" value="Glycosidases"/>
    <property type="match status" value="1"/>
</dbReference>
<dbReference type="Gene3D" id="2.60.40.1180">
    <property type="entry name" value="Golgi alpha-mannosidase II"/>
    <property type="match status" value="1"/>
</dbReference>
<dbReference type="PANTHER" id="PTHR36183:SF2">
    <property type="entry name" value="BETA-GLUCURONIDASE C-TERMINAL DOMAIN-CONTAINING PROTEIN"/>
    <property type="match status" value="1"/>
</dbReference>
<name>A0A3M7MD84_9PLEO</name>
<dbReference type="InterPro" id="IPR031728">
    <property type="entry name" value="GlcAase_C"/>
</dbReference>
<keyword evidence="3" id="KW-1185">Reference proteome</keyword>
<organism evidence="2 3">
    <name type="scientific">Pyrenophora seminiperda CCB06</name>
    <dbReference type="NCBI Taxonomy" id="1302712"/>
    <lineage>
        <taxon>Eukaryota</taxon>
        <taxon>Fungi</taxon>
        <taxon>Dikarya</taxon>
        <taxon>Ascomycota</taxon>
        <taxon>Pezizomycotina</taxon>
        <taxon>Dothideomycetes</taxon>
        <taxon>Pleosporomycetidae</taxon>
        <taxon>Pleosporales</taxon>
        <taxon>Pleosporineae</taxon>
        <taxon>Pleosporaceae</taxon>
        <taxon>Pyrenophora</taxon>
    </lineage>
</organism>
<protein>
    <submittedName>
        <fullName evidence="2">Glycoside hydrolase family 79</fullName>
    </submittedName>
</protein>